<reference evidence="1" key="2">
    <citation type="journal article" date="2016" name="Fungal Biol.">
        <title>Ochratoxin A production by Penicillium thymicola.</title>
        <authorList>
            <person name="Nguyen H.D.T."/>
            <person name="McMullin D.R."/>
            <person name="Ponomareva E."/>
            <person name="Riley R."/>
            <person name="Pomraning K.R."/>
            <person name="Baker S.E."/>
            <person name="Seifert K.A."/>
        </authorList>
    </citation>
    <scope>NUCLEOTIDE SEQUENCE</scope>
    <source>
        <strain evidence="1">DAOM 180753</strain>
    </source>
</reference>
<keyword evidence="2" id="KW-1185">Reference proteome</keyword>
<comment type="caution">
    <text evidence="1">The sequence shown here is derived from an EMBL/GenBank/DDBJ whole genome shotgun (WGS) entry which is preliminary data.</text>
</comment>
<sequence length="80" mass="9060">MPMCNVTIYPVRHSPGTRTFCIRLLWSWVIYLGEKGAYSLVSTMTVCGEETSASQSIHLIHFLPRYLAGENIISCDICNY</sequence>
<gene>
    <name evidence="1" type="ORF">VN97_g8820</name>
</gene>
<evidence type="ECO:0000313" key="1">
    <source>
        <dbReference type="EMBL" id="KAJ9484545.1"/>
    </source>
</evidence>
<dbReference type="Proteomes" id="UP001227192">
    <property type="component" value="Unassembled WGS sequence"/>
</dbReference>
<dbReference type="AlphaFoldDB" id="A0AAI9X5F3"/>
<reference evidence="1" key="1">
    <citation type="submission" date="2015-06" db="EMBL/GenBank/DDBJ databases">
        <authorList>
            <person name="Nguyen H."/>
        </authorList>
    </citation>
    <scope>NUCLEOTIDE SEQUENCE</scope>
    <source>
        <strain evidence="1">DAOM 180753</strain>
    </source>
</reference>
<proteinExistence type="predicted"/>
<name>A0AAI9X5F3_PENTH</name>
<dbReference type="EMBL" id="LACB01000331">
    <property type="protein sequence ID" value="KAJ9484545.1"/>
    <property type="molecule type" value="Genomic_DNA"/>
</dbReference>
<protein>
    <submittedName>
        <fullName evidence="1">Uncharacterized protein</fullName>
    </submittedName>
</protein>
<evidence type="ECO:0000313" key="2">
    <source>
        <dbReference type="Proteomes" id="UP001227192"/>
    </source>
</evidence>
<organism evidence="1 2">
    <name type="scientific">Penicillium thymicola</name>
    <dbReference type="NCBI Taxonomy" id="293382"/>
    <lineage>
        <taxon>Eukaryota</taxon>
        <taxon>Fungi</taxon>
        <taxon>Dikarya</taxon>
        <taxon>Ascomycota</taxon>
        <taxon>Pezizomycotina</taxon>
        <taxon>Eurotiomycetes</taxon>
        <taxon>Eurotiomycetidae</taxon>
        <taxon>Eurotiales</taxon>
        <taxon>Aspergillaceae</taxon>
        <taxon>Penicillium</taxon>
    </lineage>
</organism>
<accession>A0AAI9X5F3</accession>